<dbReference type="OrthoDB" id="2013972at2759"/>
<dbReference type="VEuPathDB" id="FungiDB:A9K55_004452"/>
<dbReference type="Gene3D" id="3.40.50.150">
    <property type="entry name" value="Vaccinia Virus protein VP39"/>
    <property type="match status" value="1"/>
</dbReference>
<comment type="similarity">
    <text evidence="1">Belongs to the methyltransferase superfamily. LaeA methyltransferase family.</text>
</comment>
<evidence type="ECO:0000256" key="1">
    <source>
        <dbReference type="ARBA" id="ARBA00038158"/>
    </source>
</evidence>
<dbReference type="PANTHER" id="PTHR43591:SF106">
    <property type="entry name" value="S-ADENOSYL-L-METHIONINE-DEPENDENT METHYLTRANSFERASE"/>
    <property type="match status" value="1"/>
</dbReference>
<dbReference type="VEuPathDB" id="FungiDB:CCM_04194"/>
<organism evidence="2 3">
    <name type="scientific">Cordyceps militaris</name>
    <name type="common">Caterpillar fungus</name>
    <name type="synonym">Clavaria militaris</name>
    <dbReference type="NCBI Taxonomy" id="73501"/>
    <lineage>
        <taxon>Eukaryota</taxon>
        <taxon>Fungi</taxon>
        <taxon>Dikarya</taxon>
        <taxon>Ascomycota</taxon>
        <taxon>Pezizomycotina</taxon>
        <taxon>Sordariomycetes</taxon>
        <taxon>Hypocreomycetidae</taxon>
        <taxon>Hypocreales</taxon>
        <taxon>Cordycipitaceae</taxon>
        <taxon>Cordyceps</taxon>
    </lineage>
</organism>
<reference evidence="2 3" key="1">
    <citation type="journal article" date="2017" name="BMC Genomics">
        <title>Chromosome level assembly and secondary metabolite potential of the parasitic fungus Cordyceps militaris.</title>
        <authorList>
            <person name="Kramer G.J."/>
            <person name="Nodwell J.R."/>
        </authorList>
    </citation>
    <scope>NUCLEOTIDE SEQUENCE [LARGE SCALE GENOMIC DNA]</scope>
    <source>
        <strain evidence="2 3">ATCC 34164</strain>
    </source>
</reference>
<keyword evidence="2" id="KW-0808">Transferase</keyword>
<evidence type="ECO:0000313" key="2">
    <source>
        <dbReference type="EMBL" id="ATY64634.1"/>
    </source>
</evidence>
<dbReference type="Proteomes" id="UP000323067">
    <property type="component" value="Chromosome v"/>
</dbReference>
<evidence type="ECO:0000313" key="3">
    <source>
        <dbReference type="Proteomes" id="UP000323067"/>
    </source>
</evidence>
<dbReference type="CDD" id="cd02440">
    <property type="entry name" value="AdoMet_MTases"/>
    <property type="match status" value="1"/>
</dbReference>
<name>A0A2H4SNF1_CORMI</name>
<sequence>MPIAMDLRYDFESTSDYAGSFSASEFTSVKTNRLLNLYEHGRYACPSANSGSTDLASRYQGVVADRYGLPNDEAEQLREGIKHRLYLDHILKGHHFFAPIGDGPQKIVDLGTGTGIWAMEVAEKFPSARVIGTDISAIQPSWTPPNLEYRVEDLEDDYRPWTSIYNDADLVHCRFFMQVIRDPKRMVDTIFDRLRPGGWIECHDIVAEVYSKDASVGKDHPINQLYHLIDGPFTEVYKWNLHIVLELPSLLREAGFVNVSTRRNKIPIGRWPSEHSEREMGLFQQTIILDFALAVLARHDILGLDQDEAAELGQQVVDCVHDPGMHAYMDWADVWAQKPVT</sequence>
<dbReference type="AlphaFoldDB" id="A0A2H4SNF1"/>
<protein>
    <submittedName>
        <fullName evidence="2">UMTA methyltransferase family</fullName>
    </submittedName>
</protein>
<dbReference type="GO" id="GO:0032259">
    <property type="term" value="P:methylation"/>
    <property type="evidence" value="ECO:0007669"/>
    <property type="project" value="UniProtKB-KW"/>
</dbReference>
<dbReference type="PANTHER" id="PTHR43591">
    <property type="entry name" value="METHYLTRANSFERASE"/>
    <property type="match status" value="1"/>
</dbReference>
<dbReference type="SUPFAM" id="SSF53335">
    <property type="entry name" value="S-adenosyl-L-methionine-dependent methyltransferases"/>
    <property type="match status" value="1"/>
</dbReference>
<keyword evidence="2" id="KW-0489">Methyltransferase</keyword>
<accession>A0A2H4SNF1</accession>
<dbReference type="InterPro" id="IPR029063">
    <property type="entry name" value="SAM-dependent_MTases_sf"/>
</dbReference>
<proteinExistence type="inferred from homology"/>
<dbReference type="GO" id="GO:0008168">
    <property type="term" value="F:methyltransferase activity"/>
    <property type="evidence" value="ECO:0007669"/>
    <property type="project" value="UniProtKB-KW"/>
</dbReference>
<dbReference type="Pfam" id="PF13489">
    <property type="entry name" value="Methyltransf_23"/>
    <property type="match status" value="1"/>
</dbReference>
<gene>
    <name evidence="2" type="ORF">A9K55_004452</name>
</gene>
<dbReference type="EMBL" id="CP023325">
    <property type="protein sequence ID" value="ATY64634.1"/>
    <property type="molecule type" value="Genomic_DNA"/>
</dbReference>